<evidence type="ECO:0000256" key="1">
    <source>
        <dbReference type="ARBA" id="ARBA00022723"/>
    </source>
</evidence>
<dbReference type="PANTHER" id="PTHR45931">
    <property type="entry name" value="SI:CH211-59O9.10"/>
    <property type="match status" value="1"/>
</dbReference>
<evidence type="ECO:0000256" key="5">
    <source>
        <dbReference type="SAM" id="MobiDB-lite"/>
    </source>
</evidence>
<reference evidence="8 9" key="1">
    <citation type="journal article" date="2019" name="Sci. Rep.">
        <title>Comparative genomics of chytrid fungi reveal insights into the obligate biotrophic and pathogenic lifestyle of Synchytrium endobioticum.</title>
        <authorList>
            <person name="van de Vossenberg B.T.L.H."/>
            <person name="Warris S."/>
            <person name="Nguyen H.D.T."/>
            <person name="van Gent-Pelzer M.P.E."/>
            <person name="Joly D.L."/>
            <person name="van de Geest H.C."/>
            <person name="Bonants P.J.M."/>
            <person name="Smith D.S."/>
            <person name="Levesque C.A."/>
            <person name="van der Lee T.A.J."/>
        </authorList>
    </citation>
    <scope>NUCLEOTIDE SEQUENCE [LARGE SCALE GENOMIC DNA]</scope>
    <source>
        <strain evidence="8 9">CBS 675.73</strain>
    </source>
</reference>
<dbReference type="AlphaFoldDB" id="A0A507EI38"/>
<dbReference type="InterPro" id="IPR011016">
    <property type="entry name" value="Znf_RING-CH"/>
</dbReference>
<dbReference type="OrthoDB" id="8062037at2759"/>
<feature type="compositionally biased region" description="Basic and acidic residues" evidence="5">
    <location>
        <begin position="245"/>
        <end position="258"/>
    </location>
</feature>
<feature type="region of interest" description="Disordered" evidence="5">
    <location>
        <begin position="245"/>
        <end position="272"/>
    </location>
</feature>
<sequence>MKVLAVPLWRLIGIAEAATLSYQQPTSGIQVRINAQLDKDSTLGLGDVSGALSVHMEHGQDGDVFPVAVLYAGSEGGGIGDEMECVCKGAPPQVTTETPALCLSLSRNAAALFVSSSSVTDQILARHHSSLTMFQRCKSVEPETHESESTTPQRQHATTDIPLFHLSPLDFAILYQDSLSAPVYAKISPLSVFSTLACTCTILCLCVPLLVAVVFQGLVAIARPFALQSRQRSLRISAISQVRHKDFQSPRQSSKDSDSIQIPADANPSQHTPFHQDICAICLEDYKADERPCVLRQCFHMFHQDCIDRWLNASMSAAASNFEAPPITAVCPLCKCAVQVTSHPHHLADEMREFGAFFWCKACEFVQFWWAFGEWWWMRAGTPFGDDDTLSREDEVFSVHGYNIAGSTGSSGILYEAERRFVQGVILAIAYFALTVDYVREFASSHAECFLVKRVEPVEEVAEIRGVLAGHSSEQGELNTE</sequence>
<feature type="chain" id="PRO_5021310283" description="RING-type domain-containing protein" evidence="6">
    <location>
        <begin position="18"/>
        <end position="481"/>
    </location>
</feature>
<feature type="domain" description="RING-type" evidence="7">
    <location>
        <begin position="279"/>
        <end position="335"/>
    </location>
</feature>
<gene>
    <name evidence="8" type="ORF">CcCBS67573_g08670</name>
</gene>
<proteinExistence type="predicted"/>
<dbReference type="Gene3D" id="3.30.40.10">
    <property type="entry name" value="Zinc/RING finger domain, C3HC4 (zinc finger)"/>
    <property type="match status" value="1"/>
</dbReference>
<keyword evidence="9" id="KW-1185">Reference proteome</keyword>
<comment type="caution">
    <text evidence="8">The sequence shown here is derived from an EMBL/GenBank/DDBJ whole genome shotgun (WGS) entry which is preliminary data.</text>
</comment>
<dbReference type="Pfam" id="PF13639">
    <property type="entry name" value="zf-RING_2"/>
    <property type="match status" value="1"/>
</dbReference>
<dbReference type="SUPFAM" id="SSF57850">
    <property type="entry name" value="RING/U-box"/>
    <property type="match status" value="1"/>
</dbReference>
<dbReference type="InterPro" id="IPR051834">
    <property type="entry name" value="RING_finger_E3_ligase"/>
</dbReference>
<dbReference type="InterPro" id="IPR001841">
    <property type="entry name" value="Znf_RING"/>
</dbReference>
<dbReference type="Proteomes" id="UP000320333">
    <property type="component" value="Unassembled WGS sequence"/>
</dbReference>
<feature type="signal peptide" evidence="6">
    <location>
        <begin position="1"/>
        <end position="17"/>
    </location>
</feature>
<evidence type="ECO:0000256" key="3">
    <source>
        <dbReference type="ARBA" id="ARBA00022833"/>
    </source>
</evidence>
<organism evidence="8 9">
    <name type="scientific">Chytriomyces confervae</name>
    <dbReference type="NCBI Taxonomy" id="246404"/>
    <lineage>
        <taxon>Eukaryota</taxon>
        <taxon>Fungi</taxon>
        <taxon>Fungi incertae sedis</taxon>
        <taxon>Chytridiomycota</taxon>
        <taxon>Chytridiomycota incertae sedis</taxon>
        <taxon>Chytridiomycetes</taxon>
        <taxon>Chytridiales</taxon>
        <taxon>Chytriomycetaceae</taxon>
        <taxon>Chytriomyces</taxon>
    </lineage>
</organism>
<keyword evidence="2 4" id="KW-0863">Zinc-finger</keyword>
<dbReference type="PANTHER" id="PTHR45931:SF16">
    <property type="entry name" value="RING_U-BOX SUPERFAMILY PROTEIN"/>
    <property type="match status" value="1"/>
</dbReference>
<evidence type="ECO:0000313" key="9">
    <source>
        <dbReference type="Proteomes" id="UP000320333"/>
    </source>
</evidence>
<evidence type="ECO:0000256" key="2">
    <source>
        <dbReference type="ARBA" id="ARBA00022771"/>
    </source>
</evidence>
<evidence type="ECO:0000256" key="4">
    <source>
        <dbReference type="PROSITE-ProRule" id="PRU00175"/>
    </source>
</evidence>
<dbReference type="EMBL" id="QEAP01000605">
    <property type="protein sequence ID" value="TPX63461.1"/>
    <property type="molecule type" value="Genomic_DNA"/>
</dbReference>
<evidence type="ECO:0000313" key="8">
    <source>
        <dbReference type="EMBL" id="TPX63461.1"/>
    </source>
</evidence>
<dbReference type="GO" id="GO:0061630">
    <property type="term" value="F:ubiquitin protein ligase activity"/>
    <property type="evidence" value="ECO:0007669"/>
    <property type="project" value="TreeGrafter"/>
</dbReference>
<dbReference type="GO" id="GO:0005634">
    <property type="term" value="C:nucleus"/>
    <property type="evidence" value="ECO:0007669"/>
    <property type="project" value="TreeGrafter"/>
</dbReference>
<keyword evidence="6" id="KW-0732">Signal</keyword>
<keyword evidence="3" id="KW-0862">Zinc</keyword>
<dbReference type="InterPro" id="IPR013083">
    <property type="entry name" value="Znf_RING/FYVE/PHD"/>
</dbReference>
<evidence type="ECO:0000259" key="7">
    <source>
        <dbReference type="PROSITE" id="PS50089"/>
    </source>
</evidence>
<dbReference type="GO" id="GO:0008270">
    <property type="term" value="F:zinc ion binding"/>
    <property type="evidence" value="ECO:0007669"/>
    <property type="project" value="UniProtKB-KW"/>
</dbReference>
<dbReference type="GO" id="GO:0006511">
    <property type="term" value="P:ubiquitin-dependent protein catabolic process"/>
    <property type="evidence" value="ECO:0007669"/>
    <property type="project" value="TreeGrafter"/>
</dbReference>
<accession>A0A507EI38</accession>
<dbReference type="SMART" id="SM00744">
    <property type="entry name" value="RINGv"/>
    <property type="match status" value="1"/>
</dbReference>
<dbReference type="SMART" id="SM00184">
    <property type="entry name" value="RING"/>
    <property type="match status" value="1"/>
</dbReference>
<dbReference type="PROSITE" id="PS50089">
    <property type="entry name" value="ZF_RING_2"/>
    <property type="match status" value="1"/>
</dbReference>
<protein>
    <recommendedName>
        <fullName evidence="7">RING-type domain-containing protein</fullName>
    </recommendedName>
</protein>
<keyword evidence="1" id="KW-0479">Metal-binding</keyword>
<evidence type="ECO:0000256" key="6">
    <source>
        <dbReference type="SAM" id="SignalP"/>
    </source>
</evidence>
<name>A0A507EI38_9FUNG</name>